<dbReference type="AlphaFoldDB" id="A0A1B2DYG1"/>
<dbReference type="KEGG" id="pib:BBD41_09395"/>
<dbReference type="SUPFAM" id="SSF55383">
    <property type="entry name" value="Copper amine oxidase, domain N"/>
    <property type="match status" value="1"/>
</dbReference>
<name>A0A1B2DYG1_9BACL</name>
<feature type="signal peptide" evidence="1">
    <location>
        <begin position="1"/>
        <end position="27"/>
    </location>
</feature>
<dbReference type="EMBL" id="CP016809">
    <property type="protein sequence ID" value="ANY72786.1"/>
    <property type="molecule type" value="Genomic_DNA"/>
</dbReference>
<gene>
    <name evidence="3" type="ORF">BBD41_09395</name>
</gene>
<evidence type="ECO:0000313" key="3">
    <source>
        <dbReference type="EMBL" id="ANY72786.1"/>
    </source>
</evidence>
<dbReference type="Pfam" id="PF07833">
    <property type="entry name" value="Cu_amine_oxidN1"/>
    <property type="match status" value="1"/>
</dbReference>
<proteinExistence type="predicted"/>
<reference evidence="3" key="1">
    <citation type="submission" date="2016-08" db="EMBL/GenBank/DDBJ databases">
        <title>Complete Genome Seqeunce of Paenibacillus sp. nov. IHBB 9852 from high altitute lake of Indian trans-Himalayas.</title>
        <authorList>
            <person name="Kiran S."/>
            <person name="Swarnkar M.K."/>
            <person name="Rana A."/>
            <person name="Tewari R."/>
            <person name="Gulati A."/>
        </authorList>
    </citation>
    <scope>NUCLEOTIDE SEQUENCE [LARGE SCALE GENOMIC DNA]</scope>
    <source>
        <strain evidence="3">IHBB 9852</strain>
    </source>
</reference>
<dbReference type="Gene3D" id="3.30.457.10">
    <property type="entry name" value="Copper amine oxidase-like, N-terminal domain"/>
    <property type="match status" value="1"/>
</dbReference>
<dbReference type="RefSeq" id="WP_099477408.1">
    <property type="nucleotide sequence ID" value="NZ_CP016809.1"/>
</dbReference>
<sequence>MKKISRISIALLCAAALIVPNHNISSAASKQEPHVIINNTSLSSEDILLKNNQVFITLTGAKTLDDLTFKWNNKTKQVTVQGKETHLILTINKTTAQKNSKPVKLSSAPFIYKGKTMIPLRFVTEAMSSSVTWNQSTQTAFITKASSKLTKDYKSDELHTARNAAINLPKVSQLPKEFEPTLDTLSLQYYFPERESGQFIEVNNNVVSYYKISNHIAYLKWQGLLGDKPGTANDLYFINRMLTDEAGTLPSFKDTTFASFRWMPHIGATGYSLINNQNWNKVTYKDQELEQNQMKENYIIVDIPEE</sequence>
<organism evidence="3">
    <name type="scientific">Paenibacillus ihbetae</name>
    <dbReference type="NCBI Taxonomy" id="1870820"/>
    <lineage>
        <taxon>Bacteria</taxon>
        <taxon>Bacillati</taxon>
        <taxon>Bacillota</taxon>
        <taxon>Bacilli</taxon>
        <taxon>Bacillales</taxon>
        <taxon>Paenibacillaceae</taxon>
        <taxon>Paenibacillus</taxon>
    </lineage>
</organism>
<feature type="chain" id="PRO_5008535558" evidence="1">
    <location>
        <begin position="28"/>
        <end position="306"/>
    </location>
</feature>
<feature type="domain" description="Copper amine oxidase-like N-terminal" evidence="2">
    <location>
        <begin position="45"/>
        <end position="142"/>
    </location>
</feature>
<accession>A0A1B2DYG1</accession>
<protein>
    <submittedName>
        <fullName evidence="3">Copper amine oxidase</fullName>
    </submittedName>
</protein>
<evidence type="ECO:0000256" key="1">
    <source>
        <dbReference type="SAM" id="SignalP"/>
    </source>
</evidence>
<dbReference type="InterPro" id="IPR012854">
    <property type="entry name" value="Cu_amine_oxidase-like_N"/>
</dbReference>
<evidence type="ECO:0000259" key="2">
    <source>
        <dbReference type="Pfam" id="PF07833"/>
    </source>
</evidence>
<keyword evidence="1" id="KW-0732">Signal</keyword>
<dbReference type="InterPro" id="IPR036582">
    <property type="entry name" value="Mao_N_sf"/>
</dbReference>